<keyword evidence="2" id="KW-0808">Transferase</keyword>
<name>A0A834WV28_9FABA</name>
<feature type="domain" description="Nucleotidyl transferase" evidence="1">
    <location>
        <begin position="42"/>
        <end position="99"/>
    </location>
</feature>
<keyword evidence="3" id="KW-1185">Reference proteome</keyword>
<dbReference type="Proteomes" id="UP000634136">
    <property type="component" value="Unassembled WGS sequence"/>
</dbReference>
<proteinExistence type="predicted"/>
<reference evidence="2" key="1">
    <citation type="submission" date="2020-09" db="EMBL/GenBank/DDBJ databases">
        <title>Genome-Enabled Discovery of Anthraquinone Biosynthesis in Senna tora.</title>
        <authorList>
            <person name="Kang S.-H."/>
            <person name="Pandey R.P."/>
            <person name="Lee C.-M."/>
            <person name="Sim J.-S."/>
            <person name="Jeong J.-T."/>
            <person name="Choi B.-S."/>
            <person name="Jung M."/>
            <person name="Ginzburg D."/>
            <person name="Zhao K."/>
            <person name="Won S.Y."/>
            <person name="Oh T.-J."/>
            <person name="Yu Y."/>
            <person name="Kim N.-H."/>
            <person name="Lee O.R."/>
            <person name="Lee T.-H."/>
            <person name="Bashyal P."/>
            <person name="Kim T.-S."/>
            <person name="Lee W.-H."/>
            <person name="Kawkins C."/>
            <person name="Kim C.-K."/>
            <person name="Kim J.S."/>
            <person name="Ahn B.O."/>
            <person name="Rhee S.Y."/>
            <person name="Sohng J.K."/>
        </authorList>
    </citation>
    <scope>NUCLEOTIDE SEQUENCE</scope>
    <source>
        <tissue evidence="2">Leaf</tissue>
    </source>
</reference>
<organism evidence="2 3">
    <name type="scientific">Senna tora</name>
    <dbReference type="NCBI Taxonomy" id="362788"/>
    <lineage>
        <taxon>Eukaryota</taxon>
        <taxon>Viridiplantae</taxon>
        <taxon>Streptophyta</taxon>
        <taxon>Embryophyta</taxon>
        <taxon>Tracheophyta</taxon>
        <taxon>Spermatophyta</taxon>
        <taxon>Magnoliopsida</taxon>
        <taxon>eudicotyledons</taxon>
        <taxon>Gunneridae</taxon>
        <taxon>Pentapetalae</taxon>
        <taxon>rosids</taxon>
        <taxon>fabids</taxon>
        <taxon>Fabales</taxon>
        <taxon>Fabaceae</taxon>
        <taxon>Caesalpinioideae</taxon>
        <taxon>Cassia clade</taxon>
        <taxon>Senna</taxon>
    </lineage>
</organism>
<evidence type="ECO:0000313" key="3">
    <source>
        <dbReference type="Proteomes" id="UP000634136"/>
    </source>
</evidence>
<dbReference type="InterPro" id="IPR005835">
    <property type="entry name" value="NTP_transferase_dom"/>
</dbReference>
<keyword evidence="2" id="KW-0328">Glycosyltransferase</keyword>
<sequence length="117" mass="13474">MFCRRALSLKSLAVEIPPSMLFANNFYGDYIKAIPGEWQVARGNRRASDYGLMKVDNLRRITEFAEKPEGPAVARIINATLVIPEHDKKSYWQDSSYIFVNIDNNMSPIKEADKRHR</sequence>
<dbReference type="AlphaFoldDB" id="A0A834WV28"/>
<evidence type="ECO:0000313" key="2">
    <source>
        <dbReference type="EMBL" id="KAF7833016.1"/>
    </source>
</evidence>
<gene>
    <name evidence="2" type="ORF">G2W53_015349</name>
</gene>
<accession>A0A834WV28</accession>
<comment type="caution">
    <text evidence="2">The sequence shown here is derived from an EMBL/GenBank/DDBJ whole genome shotgun (WGS) entry which is preliminary data.</text>
</comment>
<dbReference type="OrthoDB" id="1669524at2759"/>
<dbReference type="GO" id="GO:0016757">
    <property type="term" value="F:glycosyltransferase activity"/>
    <property type="evidence" value="ECO:0007669"/>
    <property type="project" value="UniProtKB-KW"/>
</dbReference>
<dbReference type="Pfam" id="PF00483">
    <property type="entry name" value="NTP_transferase"/>
    <property type="match status" value="1"/>
</dbReference>
<evidence type="ECO:0000259" key="1">
    <source>
        <dbReference type="Pfam" id="PF00483"/>
    </source>
</evidence>
<dbReference type="EMBL" id="JAAIUW010000005">
    <property type="protein sequence ID" value="KAF7833016.1"/>
    <property type="molecule type" value="Genomic_DNA"/>
</dbReference>
<protein>
    <submittedName>
        <fullName evidence="2">O-fucosyltransferase 7 isoform X3</fullName>
    </submittedName>
</protein>